<proteinExistence type="predicted"/>
<dbReference type="SUPFAM" id="SSF103473">
    <property type="entry name" value="MFS general substrate transporter"/>
    <property type="match status" value="1"/>
</dbReference>
<comment type="subcellular location">
    <subcellularLocation>
        <location evidence="1">Membrane</location>
        <topology evidence="1">Multi-pass membrane protein</topology>
    </subcellularLocation>
</comment>
<evidence type="ECO:0000313" key="7">
    <source>
        <dbReference type="EMBL" id="KAF3769799.1"/>
    </source>
</evidence>
<feature type="transmembrane region" description="Helical" evidence="6">
    <location>
        <begin position="332"/>
        <end position="352"/>
    </location>
</feature>
<dbReference type="Pfam" id="PF07690">
    <property type="entry name" value="MFS_1"/>
    <property type="match status" value="1"/>
</dbReference>
<dbReference type="AlphaFoldDB" id="A0A9P4YB64"/>
<dbReference type="RefSeq" id="XP_040780760.1">
    <property type="nucleotide sequence ID" value="XM_040921925.1"/>
</dbReference>
<accession>A0A9P4YB64</accession>
<feature type="transmembrane region" description="Helical" evidence="6">
    <location>
        <begin position="195"/>
        <end position="213"/>
    </location>
</feature>
<dbReference type="PANTHER" id="PTHR23502:SF30">
    <property type="entry name" value="TRANSPORTER, PUTATIVE (AFU_ORTHOLOGUE AFUA_8G04702)-RELATED"/>
    <property type="match status" value="1"/>
</dbReference>
<dbReference type="GO" id="GO:0022857">
    <property type="term" value="F:transmembrane transporter activity"/>
    <property type="evidence" value="ECO:0007669"/>
    <property type="project" value="InterPro"/>
</dbReference>
<dbReference type="OrthoDB" id="5215911at2759"/>
<reference evidence="7" key="1">
    <citation type="journal article" date="2020" name="Phytopathology">
        <title>Genome sequence of the chestnut blight fungus Cryphonectria parasitica EP155: A fundamental resource for an archetypical invasive plant pathogen.</title>
        <authorList>
            <person name="Crouch J.A."/>
            <person name="Dawe A."/>
            <person name="Aerts A."/>
            <person name="Barry K."/>
            <person name="Churchill A.C.L."/>
            <person name="Grimwood J."/>
            <person name="Hillman B."/>
            <person name="Milgroom M.G."/>
            <person name="Pangilinan J."/>
            <person name="Smith M."/>
            <person name="Salamov A."/>
            <person name="Schmutz J."/>
            <person name="Yadav J."/>
            <person name="Grigoriev I.V."/>
            <person name="Nuss D."/>
        </authorList>
    </citation>
    <scope>NUCLEOTIDE SEQUENCE</scope>
    <source>
        <strain evidence="7">EP155</strain>
    </source>
</reference>
<feature type="transmembrane region" description="Helical" evidence="6">
    <location>
        <begin position="513"/>
        <end position="534"/>
    </location>
</feature>
<evidence type="ECO:0000256" key="2">
    <source>
        <dbReference type="ARBA" id="ARBA00022692"/>
    </source>
</evidence>
<dbReference type="Gene3D" id="1.20.1250.20">
    <property type="entry name" value="MFS general substrate transporter like domains"/>
    <property type="match status" value="1"/>
</dbReference>
<keyword evidence="4 6" id="KW-0472">Membrane</keyword>
<feature type="transmembrane region" description="Helical" evidence="6">
    <location>
        <begin position="443"/>
        <end position="469"/>
    </location>
</feature>
<evidence type="ECO:0000256" key="4">
    <source>
        <dbReference type="ARBA" id="ARBA00023136"/>
    </source>
</evidence>
<feature type="transmembrane region" description="Helical" evidence="6">
    <location>
        <begin position="372"/>
        <end position="397"/>
    </location>
</feature>
<dbReference type="Proteomes" id="UP000803844">
    <property type="component" value="Unassembled WGS sequence"/>
</dbReference>
<evidence type="ECO:0000256" key="1">
    <source>
        <dbReference type="ARBA" id="ARBA00004141"/>
    </source>
</evidence>
<evidence type="ECO:0000256" key="5">
    <source>
        <dbReference type="SAM" id="MobiDB-lite"/>
    </source>
</evidence>
<gene>
    <name evidence="7" type="ORF">M406DRAFT_343857</name>
</gene>
<feature type="transmembrane region" description="Helical" evidence="6">
    <location>
        <begin position="109"/>
        <end position="126"/>
    </location>
</feature>
<comment type="caution">
    <text evidence="7">The sequence shown here is derived from an EMBL/GenBank/DDBJ whole genome shotgun (WGS) entry which is preliminary data.</text>
</comment>
<feature type="transmembrane region" description="Helical" evidence="6">
    <location>
        <begin position="418"/>
        <end position="437"/>
    </location>
</feature>
<feature type="transmembrane region" description="Helical" evidence="6">
    <location>
        <begin position="67"/>
        <end position="89"/>
    </location>
</feature>
<feature type="transmembrane region" description="Helical" evidence="6">
    <location>
        <begin position="481"/>
        <end position="501"/>
    </location>
</feature>
<dbReference type="InterPro" id="IPR036259">
    <property type="entry name" value="MFS_trans_sf"/>
</dbReference>
<protein>
    <submittedName>
        <fullName evidence="7">MFS transporter</fullName>
    </submittedName>
</protein>
<feature type="compositionally biased region" description="Low complexity" evidence="5">
    <location>
        <begin position="282"/>
        <end position="294"/>
    </location>
</feature>
<name>A0A9P4YB64_CRYP1</name>
<organism evidence="7 8">
    <name type="scientific">Cryphonectria parasitica (strain ATCC 38755 / EP155)</name>
    <dbReference type="NCBI Taxonomy" id="660469"/>
    <lineage>
        <taxon>Eukaryota</taxon>
        <taxon>Fungi</taxon>
        <taxon>Dikarya</taxon>
        <taxon>Ascomycota</taxon>
        <taxon>Pezizomycotina</taxon>
        <taxon>Sordariomycetes</taxon>
        <taxon>Sordariomycetidae</taxon>
        <taxon>Diaporthales</taxon>
        <taxon>Cryphonectriaceae</taxon>
        <taxon>Cryphonectria-Endothia species complex</taxon>
        <taxon>Cryphonectria</taxon>
    </lineage>
</organism>
<dbReference type="EMBL" id="MU032344">
    <property type="protein sequence ID" value="KAF3769799.1"/>
    <property type="molecule type" value="Genomic_DNA"/>
</dbReference>
<feature type="region of interest" description="Disordered" evidence="5">
    <location>
        <begin position="258"/>
        <end position="300"/>
    </location>
</feature>
<keyword evidence="2 6" id="KW-0812">Transmembrane</keyword>
<keyword evidence="3 6" id="KW-1133">Transmembrane helix</keyword>
<dbReference type="InterPro" id="IPR011701">
    <property type="entry name" value="MFS"/>
</dbReference>
<dbReference type="PANTHER" id="PTHR23502">
    <property type="entry name" value="MAJOR FACILITATOR SUPERFAMILY"/>
    <property type="match status" value="1"/>
</dbReference>
<evidence type="ECO:0000256" key="3">
    <source>
        <dbReference type="ARBA" id="ARBA00022989"/>
    </source>
</evidence>
<feature type="transmembrane region" description="Helical" evidence="6">
    <location>
        <begin position="133"/>
        <end position="152"/>
    </location>
</feature>
<keyword evidence="8" id="KW-1185">Reference proteome</keyword>
<evidence type="ECO:0000256" key="6">
    <source>
        <dbReference type="SAM" id="Phobius"/>
    </source>
</evidence>
<dbReference type="GO" id="GO:0005886">
    <property type="term" value="C:plasma membrane"/>
    <property type="evidence" value="ECO:0007669"/>
    <property type="project" value="TreeGrafter"/>
</dbReference>
<feature type="transmembrane region" description="Helical" evidence="6">
    <location>
        <begin position="219"/>
        <end position="242"/>
    </location>
</feature>
<evidence type="ECO:0000313" key="8">
    <source>
        <dbReference type="Proteomes" id="UP000803844"/>
    </source>
</evidence>
<dbReference type="GeneID" id="63839054"/>
<sequence length="559" mass="62055">MPLAPDLGVHSLGDIDESQVPGTIQLVDLDEHLATRHAKGHKDIILVPTPSSDPDDPLNWSPGRKRLALASVLAYTWFNGMALSVVYSVETSLSVALDVSVSNLNAGTGYFFLLCGWGLLFWQPFALQYGKRITYLVSLVALCAISVWSPYAKGEGQWIARNIVIGFFAAPIEALPETTITDLYFAHERGTYMGWYAWFLASSNFFAPVITGFINDGIGYKWCFFIQAIFCGVVSIFLFFCLEETNYDRKTVGVVEDSQWPSQPEAEAVDETSDAKAVPEKTATNPATNTSPTPVEGTSTPYKRKTYVEKLALWDKPRPFVMHWRAWQILKLLSWPVIFYAGFSYGTYLVWFNILNATASIILGGAPYNFSAAIVGLSYLSCIIGVTIASIFTGVFSDWFVIRMARRNKGVFEPEQRLWLFAAATIILPAGSILWGVGAAHGVHWFGLLFAMFLISLCNACGVTLSLAYLVDSYREIAGDALASCIIVRNTMSFAIGYGITPWLDTLGYQNCFISVAFVGLAVCSVFLVMIRFGKKFREASRVKYWNEVRLRMEKGLVH</sequence>